<reference evidence="1" key="1">
    <citation type="journal article" date="2021" name="Microb. Physiol.">
        <title>Proteogenomic Insights into the Physiology of Marine, Sulfate-Reducing, Filamentous Desulfonema limicola and Desulfonema magnum.</title>
        <authorList>
            <person name="Schnaars V."/>
            <person name="Wohlbrand L."/>
            <person name="Scheve S."/>
            <person name="Hinrichs C."/>
            <person name="Reinhardt R."/>
            <person name="Rabus R."/>
        </authorList>
    </citation>
    <scope>NUCLEOTIDE SEQUENCE</scope>
    <source>
        <strain evidence="1">4be13</strain>
    </source>
</reference>
<evidence type="ECO:0000313" key="1">
    <source>
        <dbReference type="EMBL" id="QTA91003.1"/>
    </source>
</evidence>
<protein>
    <submittedName>
        <fullName evidence="1">Uncharacterized protein</fullName>
    </submittedName>
</protein>
<organism evidence="1 2">
    <name type="scientific">Desulfonema magnum</name>
    <dbReference type="NCBI Taxonomy" id="45655"/>
    <lineage>
        <taxon>Bacteria</taxon>
        <taxon>Pseudomonadati</taxon>
        <taxon>Thermodesulfobacteriota</taxon>
        <taxon>Desulfobacteria</taxon>
        <taxon>Desulfobacterales</taxon>
        <taxon>Desulfococcaceae</taxon>
        <taxon>Desulfonema</taxon>
    </lineage>
</organism>
<keyword evidence="2" id="KW-1185">Reference proteome</keyword>
<dbReference type="AlphaFoldDB" id="A0A975GSE8"/>
<sequence>MIKSVDRKVSGLCSGEQRNPAFFPGRSVVPAGKSRVSSPSALSARGSLKTFFDLLKMRYKSEKAFLILGQNRAIFLVFGKNRKTRMIKFSNFFLTESGTKFFLT</sequence>
<name>A0A975GSE8_9BACT</name>
<gene>
    <name evidence="1" type="ORF">dnm_070670</name>
</gene>
<dbReference type="Proteomes" id="UP000663722">
    <property type="component" value="Chromosome"/>
</dbReference>
<dbReference type="EMBL" id="CP061800">
    <property type="protein sequence ID" value="QTA91003.1"/>
    <property type="molecule type" value="Genomic_DNA"/>
</dbReference>
<accession>A0A975GSE8</accession>
<evidence type="ECO:0000313" key="2">
    <source>
        <dbReference type="Proteomes" id="UP000663722"/>
    </source>
</evidence>
<proteinExistence type="predicted"/>
<dbReference type="KEGG" id="dmm:dnm_070670"/>